<dbReference type="OrthoDB" id="3016366at2759"/>
<dbReference type="AlphaFoldDB" id="A0A8T9BG47"/>
<name>A0A8T9BG47_9HELO</name>
<gene>
    <name evidence="1" type="ORF">LARI1_G005321</name>
</gene>
<evidence type="ECO:0000313" key="1">
    <source>
        <dbReference type="EMBL" id="TVY17439.1"/>
    </source>
</evidence>
<dbReference type="EMBL" id="QGMF01000256">
    <property type="protein sequence ID" value="TVY17439.1"/>
    <property type="molecule type" value="Genomic_DNA"/>
</dbReference>
<comment type="caution">
    <text evidence="1">The sequence shown here is derived from an EMBL/GenBank/DDBJ whole genome shotgun (WGS) entry which is preliminary data.</text>
</comment>
<organism evidence="1 2">
    <name type="scientific">Lachnellula arida</name>
    <dbReference type="NCBI Taxonomy" id="1316785"/>
    <lineage>
        <taxon>Eukaryota</taxon>
        <taxon>Fungi</taxon>
        <taxon>Dikarya</taxon>
        <taxon>Ascomycota</taxon>
        <taxon>Pezizomycotina</taxon>
        <taxon>Leotiomycetes</taxon>
        <taxon>Helotiales</taxon>
        <taxon>Lachnaceae</taxon>
        <taxon>Lachnellula</taxon>
    </lineage>
</organism>
<keyword evidence="2" id="KW-1185">Reference proteome</keyword>
<evidence type="ECO:0000313" key="2">
    <source>
        <dbReference type="Proteomes" id="UP000469559"/>
    </source>
</evidence>
<reference evidence="1 2" key="1">
    <citation type="submission" date="2018-05" db="EMBL/GenBank/DDBJ databases">
        <title>Whole genome sequencing for identification of molecular markers to develop diagnostic detection tools for the regulated plant pathogen Lachnellula willkommii.</title>
        <authorList>
            <person name="Giroux E."/>
            <person name="Bilodeau G."/>
        </authorList>
    </citation>
    <scope>NUCLEOTIDE SEQUENCE [LARGE SCALE GENOMIC DNA]</scope>
    <source>
        <strain evidence="1 2">CBS 203.66</strain>
    </source>
</reference>
<dbReference type="Proteomes" id="UP000469559">
    <property type="component" value="Unassembled WGS sequence"/>
</dbReference>
<sequence length="120" mass="13475">MVYNVTNTNTPTGEWIFEDNMNEDVVSSRNIIATLLIGRGLQDDAADAAHRVMTSVPVIADGSRDSRWGENFTCRVWVLEAVDQLRGNRLIPNEEAREVQDDAFRLARSATSIGRERPNQ</sequence>
<accession>A0A8T9BG47</accession>
<proteinExistence type="predicted"/>
<protein>
    <submittedName>
        <fullName evidence="1">Uncharacterized protein</fullName>
    </submittedName>
</protein>